<evidence type="ECO:0000256" key="1">
    <source>
        <dbReference type="SAM" id="MobiDB-lite"/>
    </source>
</evidence>
<dbReference type="InterPro" id="IPR001387">
    <property type="entry name" value="Cro/C1-type_HTH"/>
</dbReference>
<dbReference type="EMBL" id="JAULRT010000032">
    <property type="protein sequence ID" value="MDO3381095.1"/>
    <property type="molecule type" value="Genomic_DNA"/>
</dbReference>
<dbReference type="CDD" id="cd00093">
    <property type="entry name" value="HTH_XRE"/>
    <property type="match status" value="1"/>
</dbReference>
<gene>
    <name evidence="3" type="ORF">QWI16_02850</name>
</gene>
<dbReference type="InterPro" id="IPR010982">
    <property type="entry name" value="Lambda_DNA-bd_dom_sf"/>
</dbReference>
<evidence type="ECO:0000259" key="2">
    <source>
        <dbReference type="PROSITE" id="PS50943"/>
    </source>
</evidence>
<feature type="region of interest" description="Disordered" evidence="1">
    <location>
        <begin position="79"/>
        <end position="119"/>
    </location>
</feature>
<keyword evidence="4" id="KW-1185">Reference proteome</keyword>
<organism evidence="3 4">
    <name type="scientific">Gilvimarinus algae</name>
    <dbReference type="NCBI Taxonomy" id="3058037"/>
    <lineage>
        <taxon>Bacteria</taxon>
        <taxon>Pseudomonadati</taxon>
        <taxon>Pseudomonadota</taxon>
        <taxon>Gammaproteobacteria</taxon>
        <taxon>Cellvibrionales</taxon>
        <taxon>Cellvibrionaceae</taxon>
        <taxon>Gilvimarinus</taxon>
    </lineage>
</organism>
<feature type="domain" description="HTH cro/C1-type" evidence="2">
    <location>
        <begin position="21"/>
        <end position="72"/>
    </location>
</feature>
<protein>
    <submittedName>
        <fullName evidence="3">Helix-turn-helix transcriptional regulator</fullName>
    </submittedName>
</protein>
<proteinExistence type="predicted"/>
<dbReference type="SUPFAM" id="SSF47413">
    <property type="entry name" value="lambda repressor-like DNA-binding domains"/>
    <property type="match status" value="1"/>
</dbReference>
<name>A0ABT8TAE1_9GAMM</name>
<dbReference type="Pfam" id="PF01381">
    <property type="entry name" value="HTH_3"/>
    <property type="match status" value="1"/>
</dbReference>
<sequence>MTKITNTLTDTAVAEALFERLENRRKAMSITQAQMAERVGVTPKTYRNLRQGHSSLLIFITVLRQLNLLESLESLIPPTQQRPTDLWQREHGQKHRAGSGRIAQALASRQKLKTETPES</sequence>
<dbReference type="RefSeq" id="WP_302711219.1">
    <property type="nucleotide sequence ID" value="NZ_JAULRT010000032.1"/>
</dbReference>
<reference evidence="3" key="1">
    <citation type="submission" date="2023-07" db="EMBL/GenBank/DDBJ databases">
        <title>Gilvimarinus algae sp. nov., isolated from the surface of Kelp.</title>
        <authorList>
            <person name="Sun Y.Y."/>
            <person name="Gong Y."/>
            <person name="Du Z.J."/>
        </authorList>
    </citation>
    <scope>NUCLEOTIDE SEQUENCE</scope>
    <source>
        <strain evidence="3">SDUM040014</strain>
    </source>
</reference>
<evidence type="ECO:0000313" key="3">
    <source>
        <dbReference type="EMBL" id="MDO3381095.1"/>
    </source>
</evidence>
<evidence type="ECO:0000313" key="4">
    <source>
        <dbReference type="Proteomes" id="UP001168380"/>
    </source>
</evidence>
<comment type="caution">
    <text evidence="3">The sequence shown here is derived from an EMBL/GenBank/DDBJ whole genome shotgun (WGS) entry which is preliminary data.</text>
</comment>
<dbReference type="PROSITE" id="PS50943">
    <property type="entry name" value="HTH_CROC1"/>
    <property type="match status" value="1"/>
</dbReference>
<dbReference type="Proteomes" id="UP001168380">
    <property type="component" value="Unassembled WGS sequence"/>
</dbReference>
<accession>A0ABT8TAE1</accession>
<dbReference type="Gene3D" id="1.10.260.40">
    <property type="entry name" value="lambda repressor-like DNA-binding domains"/>
    <property type="match status" value="1"/>
</dbReference>